<accession>A0AAW8LNK6</accession>
<comment type="caution">
    <text evidence="1">The sequence shown here is derived from an EMBL/GenBank/DDBJ whole genome shotgun (WGS) entry which is preliminary data.</text>
</comment>
<dbReference type="AlphaFoldDB" id="A0AAW8LNK6"/>
<gene>
    <name evidence="1" type="ORF">J2W61_000579</name>
</gene>
<evidence type="ECO:0000313" key="1">
    <source>
        <dbReference type="EMBL" id="MDR6700751.1"/>
    </source>
</evidence>
<dbReference type="EMBL" id="JAVDSW010000001">
    <property type="protein sequence ID" value="MDR6700751.1"/>
    <property type="molecule type" value="Genomic_DNA"/>
</dbReference>
<dbReference type="Proteomes" id="UP001265315">
    <property type="component" value="Unassembled WGS sequence"/>
</dbReference>
<proteinExistence type="predicted"/>
<organism evidence="1 2">
    <name type="scientific">Agrobacterium tumefaciens</name>
    <dbReference type="NCBI Taxonomy" id="358"/>
    <lineage>
        <taxon>Bacteria</taxon>
        <taxon>Pseudomonadati</taxon>
        <taxon>Pseudomonadota</taxon>
        <taxon>Alphaproteobacteria</taxon>
        <taxon>Hyphomicrobiales</taxon>
        <taxon>Rhizobiaceae</taxon>
        <taxon>Rhizobium/Agrobacterium group</taxon>
        <taxon>Agrobacterium</taxon>
        <taxon>Agrobacterium tumefaciens complex</taxon>
    </lineage>
</organism>
<reference evidence="1" key="1">
    <citation type="submission" date="2023-07" db="EMBL/GenBank/DDBJ databases">
        <title>Sorghum-associated microbial communities from plants grown in Nebraska, USA.</title>
        <authorList>
            <person name="Schachtman D."/>
        </authorList>
    </citation>
    <scope>NUCLEOTIDE SEQUENCE</scope>
    <source>
        <strain evidence="1">1457</strain>
    </source>
</reference>
<dbReference type="RefSeq" id="WP_162726586.1">
    <property type="nucleotide sequence ID" value="NZ_JAGIPM010000004.1"/>
</dbReference>
<sequence length="88" mass="10012">MPQQLNHIDSVLRRVLARWAARFTPDEHIQGRLVENTILEILRRFPEADDDCTIDVQLLATMRQVLLREFGVHPAAANKGSSEESCSD</sequence>
<protein>
    <submittedName>
        <fullName evidence="1">Uncharacterized protein</fullName>
    </submittedName>
</protein>
<name>A0AAW8LNK6_AGRTU</name>
<evidence type="ECO:0000313" key="2">
    <source>
        <dbReference type="Proteomes" id="UP001265315"/>
    </source>
</evidence>